<dbReference type="Proteomes" id="UP001162060">
    <property type="component" value="Unassembled WGS sequence"/>
</dbReference>
<dbReference type="EMBL" id="CAKLBY020000101">
    <property type="protein sequence ID" value="CAK7926610.1"/>
    <property type="molecule type" value="Genomic_DNA"/>
</dbReference>
<comment type="caution">
    <text evidence="1">The sequence shown here is derived from an EMBL/GenBank/DDBJ whole genome shotgun (WGS) entry which is preliminary data.</text>
</comment>
<evidence type="ECO:0000313" key="2">
    <source>
        <dbReference type="EMBL" id="CAK7926610.1"/>
    </source>
</evidence>
<organism evidence="1 3">
    <name type="scientific">Peronospora matthiolae</name>
    <dbReference type="NCBI Taxonomy" id="2874970"/>
    <lineage>
        <taxon>Eukaryota</taxon>
        <taxon>Sar</taxon>
        <taxon>Stramenopiles</taxon>
        <taxon>Oomycota</taxon>
        <taxon>Peronosporomycetes</taxon>
        <taxon>Peronosporales</taxon>
        <taxon>Peronosporaceae</taxon>
        <taxon>Peronospora</taxon>
    </lineage>
</organism>
<evidence type="ECO:0000313" key="3">
    <source>
        <dbReference type="Proteomes" id="UP001162060"/>
    </source>
</evidence>
<proteinExistence type="predicted"/>
<reference evidence="1" key="1">
    <citation type="submission" date="2024-01" db="EMBL/GenBank/DDBJ databases">
        <authorList>
            <person name="Webb A."/>
        </authorList>
    </citation>
    <scope>NUCLEOTIDE SEQUENCE</scope>
    <source>
        <strain evidence="1">Pm1</strain>
    </source>
</reference>
<name>A0AAV1T1S4_9STRA</name>
<sequence>MIRCAFFRRLGTLAQESAFPEQQQTIPRYWRGFEGVFVPVPDAEAVRVSGADIML</sequence>
<accession>A0AAV1T1S4</accession>
<gene>
    <name evidence="2" type="ORF">PM001_LOCUS11760</name>
    <name evidence="1" type="ORF">PM001_LOCUS1285</name>
</gene>
<dbReference type="AlphaFoldDB" id="A0AAV1T1S4"/>
<evidence type="ECO:0000313" key="1">
    <source>
        <dbReference type="EMBL" id="CAK7896666.1"/>
    </source>
</evidence>
<protein>
    <submittedName>
        <fullName evidence="1">Uncharacterized protein</fullName>
    </submittedName>
</protein>
<dbReference type="EMBL" id="CAKLBY020000014">
    <property type="protein sequence ID" value="CAK7896666.1"/>
    <property type="molecule type" value="Genomic_DNA"/>
</dbReference>